<protein>
    <submittedName>
        <fullName evidence="3">Uncharacterized protein</fullName>
    </submittedName>
</protein>
<keyword evidence="1" id="KW-0472">Membrane</keyword>
<dbReference type="EMBL" id="CAADFG010000094">
    <property type="protein sequence ID" value="VFJ95948.1"/>
    <property type="molecule type" value="Genomic_DNA"/>
</dbReference>
<dbReference type="EMBL" id="CAADFJ010000092">
    <property type="protein sequence ID" value="VFK02490.1"/>
    <property type="molecule type" value="Genomic_DNA"/>
</dbReference>
<evidence type="ECO:0000256" key="1">
    <source>
        <dbReference type="SAM" id="Phobius"/>
    </source>
</evidence>
<organism evidence="3">
    <name type="scientific">Candidatus Kentrum eta</name>
    <dbReference type="NCBI Taxonomy" id="2126337"/>
    <lineage>
        <taxon>Bacteria</taxon>
        <taxon>Pseudomonadati</taxon>
        <taxon>Pseudomonadota</taxon>
        <taxon>Gammaproteobacteria</taxon>
        <taxon>Candidatus Kentrum</taxon>
    </lineage>
</organism>
<evidence type="ECO:0000313" key="4">
    <source>
        <dbReference type="EMBL" id="VFK02490.1"/>
    </source>
</evidence>
<dbReference type="AlphaFoldDB" id="A0A450UVV2"/>
<accession>A0A450UVV2</accession>
<sequence>MPRYGDYLYVLATVSLMVYGQSILKWCIAEFGPFPADTPEKLKFVLSLFSEHK</sequence>
<evidence type="ECO:0000313" key="3">
    <source>
        <dbReference type="EMBL" id="VFJ96655.1"/>
    </source>
</evidence>
<dbReference type="EMBL" id="CAADFI010000095">
    <property type="protein sequence ID" value="VFJ96655.1"/>
    <property type="molecule type" value="Genomic_DNA"/>
</dbReference>
<name>A0A450UVV2_9GAMM</name>
<gene>
    <name evidence="2" type="ORF">BECKH772A_GA0070896_1009411</name>
    <name evidence="3" type="ORF">BECKH772B_GA0070898_1009512</name>
    <name evidence="4" type="ORF">BECKH772C_GA0070978_1009211</name>
</gene>
<feature type="transmembrane region" description="Helical" evidence="1">
    <location>
        <begin position="7"/>
        <end position="24"/>
    </location>
</feature>
<evidence type="ECO:0000313" key="2">
    <source>
        <dbReference type="EMBL" id="VFJ95948.1"/>
    </source>
</evidence>
<keyword evidence="1" id="KW-1133">Transmembrane helix</keyword>
<proteinExistence type="predicted"/>
<reference evidence="3" key="1">
    <citation type="submission" date="2019-02" db="EMBL/GenBank/DDBJ databases">
        <authorList>
            <person name="Gruber-Vodicka R. H."/>
            <person name="Seah K. B. B."/>
        </authorList>
    </citation>
    <scope>NUCLEOTIDE SEQUENCE</scope>
    <source>
        <strain evidence="4">BECK_SA2B12</strain>
        <strain evidence="2">BECK_SA2B15</strain>
        <strain evidence="3">BECK_SA2B20</strain>
    </source>
</reference>
<keyword evidence="1" id="KW-0812">Transmembrane</keyword>